<evidence type="ECO:0000259" key="1">
    <source>
        <dbReference type="Pfam" id="PF11645"/>
    </source>
</evidence>
<dbReference type="EMBL" id="MFQD01000001">
    <property type="protein sequence ID" value="OGH68253.1"/>
    <property type="molecule type" value="Genomic_DNA"/>
</dbReference>
<dbReference type="Pfam" id="PF11645">
    <property type="entry name" value="PDDEXK_5"/>
    <property type="match status" value="1"/>
</dbReference>
<dbReference type="AlphaFoldDB" id="A0A1F6M9P8"/>
<feature type="domain" description="PD(D/E)XK endonuclease" evidence="1">
    <location>
        <begin position="1"/>
        <end position="129"/>
    </location>
</feature>
<dbReference type="Proteomes" id="UP000176532">
    <property type="component" value="Unassembled WGS sequence"/>
</dbReference>
<proteinExistence type="predicted"/>
<gene>
    <name evidence="2" type="ORF">A3C15_03865</name>
</gene>
<accession>A0A1F6M9P8</accession>
<sequence>MHKKEKGALGELAVATQLMRMGWRVLFPFGENCRYDLAIERNGIFKRVQVKYSTPKNGTLRINCKSSNNWSVLAYTPDQIDFYAVYNPQSEKVYFISVRDANKSVVSLRVREPKNNQHTKIRFAKNYTEII</sequence>
<dbReference type="STRING" id="1798682.A3C15_03865"/>
<dbReference type="InterPro" id="IPR011856">
    <property type="entry name" value="tRNA_endonuc-like_dom_sf"/>
</dbReference>
<dbReference type="InterPro" id="IPR021671">
    <property type="entry name" value="PD(D/E)XK_Endonuc"/>
</dbReference>
<reference evidence="2 3" key="1">
    <citation type="journal article" date="2016" name="Nat. Commun.">
        <title>Thousands of microbial genomes shed light on interconnected biogeochemical processes in an aquifer system.</title>
        <authorList>
            <person name="Anantharaman K."/>
            <person name="Brown C.T."/>
            <person name="Hug L.A."/>
            <person name="Sharon I."/>
            <person name="Castelle C.J."/>
            <person name="Probst A.J."/>
            <person name="Thomas B.C."/>
            <person name="Singh A."/>
            <person name="Wilkins M.J."/>
            <person name="Karaoz U."/>
            <person name="Brodie E.L."/>
            <person name="Williams K.H."/>
            <person name="Hubbard S.S."/>
            <person name="Banfield J.F."/>
        </authorList>
    </citation>
    <scope>NUCLEOTIDE SEQUENCE [LARGE SCALE GENOMIC DNA]</scope>
</reference>
<evidence type="ECO:0000313" key="2">
    <source>
        <dbReference type="EMBL" id="OGH68253.1"/>
    </source>
</evidence>
<evidence type="ECO:0000313" key="3">
    <source>
        <dbReference type="Proteomes" id="UP000176532"/>
    </source>
</evidence>
<organism evidence="2 3">
    <name type="scientific">Candidatus Magasanikbacteria bacterium RIFCSPHIGHO2_02_FULL_50_9b</name>
    <dbReference type="NCBI Taxonomy" id="1798682"/>
    <lineage>
        <taxon>Bacteria</taxon>
        <taxon>Candidatus Magasanikiibacteriota</taxon>
    </lineage>
</organism>
<name>A0A1F6M9P8_9BACT</name>
<comment type="caution">
    <text evidence="2">The sequence shown here is derived from an EMBL/GenBank/DDBJ whole genome shotgun (WGS) entry which is preliminary data.</text>
</comment>
<dbReference type="GO" id="GO:0003676">
    <property type="term" value="F:nucleic acid binding"/>
    <property type="evidence" value="ECO:0007669"/>
    <property type="project" value="InterPro"/>
</dbReference>
<protein>
    <recommendedName>
        <fullName evidence="1">PD(D/E)XK endonuclease domain-containing protein</fullName>
    </recommendedName>
</protein>
<dbReference type="Gene3D" id="3.40.1350.10">
    <property type="match status" value="1"/>
</dbReference>